<dbReference type="GO" id="GO:0016887">
    <property type="term" value="F:ATP hydrolysis activity"/>
    <property type="evidence" value="ECO:0007669"/>
    <property type="project" value="InterPro"/>
</dbReference>
<protein>
    <submittedName>
        <fullName evidence="5">Ubiquitin conjugation factor E4</fullName>
        <ecNumber evidence="5">2.3.2.27</ecNumber>
    </submittedName>
</protein>
<dbReference type="PROSITE" id="PS00058">
    <property type="entry name" value="DNA_MISMATCH_REPAIR_1"/>
    <property type="match status" value="1"/>
</dbReference>
<dbReference type="Gene3D" id="3.30.230.10">
    <property type="match status" value="1"/>
</dbReference>
<dbReference type="CDD" id="cd00782">
    <property type="entry name" value="MutL_Trans"/>
    <property type="match status" value="1"/>
</dbReference>
<keyword evidence="5" id="KW-0808">Transferase</keyword>
<dbReference type="GO" id="GO:0032389">
    <property type="term" value="C:MutLalpha complex"/>
    <property type="evidence" value="ECO:0007669"/>
    <property type="project" value="TreeGrafter"/>
</dbReference>
<dbReference type="FunFam" id="3.30.565.10:FF:000017">
    <property type="entry name" value="PMS1 homolog 1, mismatch repair system component"/>
    <property type="match status" value="1"/>
</dbReference>
<dbReference type="Proteomes" id="UP001304243">
    <property type="component" value="Unassembled WGS sequence"/>
</dbReference>
<name>A0AAN7D2Y9_9FUNG</name>
<dbReference type="InterPro" id="IPR036890">
    <property type="entry name" value="HATPase_C_sf"/>
</dbReference>
<dbReference type="Pfam" id="PF01119">
    <property type="entry name" value="DNA_mis_repair"/>
    <property type="match status" value="1"/>
</dbReference>
<dbReference type="InterPro" id="IPR014762">
    <property type="entry name" value="DNA_mismatch_repair_CS"/>
</dbReference>
<dbReference type="SMART" id="SM01340">
    <property type="entry name" value="DNA_mis_repair"/>
    <property type="match status" value="1"/>
</dbReference>
<dbReference type="EC" id="2.3.2.27" evidence="5"/>
<accession>A0AAN7D2Y9</accession>
<evidence type="ECO:0000313" key="6">
    <source>
        <dbReference type="Proteomes" id="UP001304243"/>
    </source>
</evidence>
<organism evidence="5 6">
    <name type="scientific">Mucor velutinosus</name>
    <dbReference type="NCBI Taxonomy" id="708070"/>
    <lineage>
        <taxon>Eukaryota</taxon>
        <taxon>Fungi</taxon>
        <taxon>Fungi incertae sedis</taxon>
        <taxon>Mucoromycota</taxon>
        <taxon>Mucoromycotina</taxon>
        <taxon>Mucoromycetes</taxon>
        <taxon>Mucorales</taxon>
        <taxon>Mucorineae</taxon>
        <taxon>Mucoraceae</taxon>
        <taxon>Mucor</taxon>
    </lineage>
</organism>
<dbReference type="NCBIfam" id="TIGR00585">
    <property type="entry name" value="mutl"/>
    <property type="match status" value="1"/>
</dbReference>
<gene>
    <name evidence="5" type="primary">UFD2</name>
    <name evidence="5" type="ORF">ATC70_007552</name>
</gene>
<evidence type="ECO:0000256" key="3">
    <source>
        <dbReference type="SAM" id="MobiDB-lite"/>
    </source>
</evidence>
<dbReference type="SUPFAM" id="SSF54211">
    <property type="entry name" value="Ribosomal protein S5 domain 2-like"/>
    <property type="match status" value="1"/>
</dbReference>
<keyword evidence="2" id="KW-0227">DNA damage</keyword>
<dbReference type="PANTHER" id="PTHR10073:SF41">
    <property type="entry name" value="MISMATCH REPAIR PROTEIN, PUTATIVE (AFU_ORTHOLOGUE AFUA_8G05820)-RELATED"/>
    <property type="match status" value="1"/>
</dbReference>
<dbReference type="GO" id="GO:0030983">
    <property type="term" value="F:mismatched DNA binding"/>
    <property type="evidence" value="ECO:0007669"/>
    <property type="project" value="InterPro"/>
</dbReference>
<dbReference type="SUPFAM" id="SSF55874">
    <property type="entry name" value="ATPase domain of HSP90 chaperone/DNA topoisomerase II/histidine kinase"/>
    <property type="match status" value="1"/>
</dbReference>
<reference evidence="5 6" key="1">
    <citation type="submission" date="2022-11" db="EMBL/GenBank/DDBJ databases">
        <title>Mucor velutinosus strain NIH1002 WGS.</title>
        <authorList>
            <person name="Subramanian P."/>
            <person name="Mullikin J.C."/>
            <person name="Segre J.A."/>
            <person name="Zelazny A.M."/>
        </authorList>
    </citation>
    <scope>NUCLEOTIDE SEQUENCE [LARGE SCALE GENOMIC DNA]</scope>
    <source>
        <strain evidence="5 6">NIH1002</strain>
    </source>
</reference>
<feature type="region of interest" description="Disordered" evidence="3">
    <location>
        <begin position="484"/>
        <end position="520"/>
    </location>
</feature>
<feature type="compositionally biased region" description="Polar residues" evidence="3">
    <location>
        <begin position="605"/>
        <end position="628"/>
    </location>
</feature>
<proteinExistence type="inferred from homology"/>
<evidence type="ECO:0000259" key="4">
    <source>
        <dbReference type="SMART" id="SM01340"/>
    </source>
</evidence>
<dbReference type="GO" id="GO:0006298">
    <property type="term" value="P:mismatch repair"/>
    <property type="evidence" value="ECO:0007669"/>
    <property type="project" value="InterPro"/>
</dbReference>
<dbReference type="EMBL" id="JASEJX010000039">
    <property type="protein sequence ID" value="KAK4509202.1"/>
    <property type="molecule type" value="Genomic_DNA"/>
</dbReference>
<dbReference type="InterPro" id="IPR002099">
    <property type="entry name" value="MutL/Mlh/PMS"/>
</dbReference>
<dbReference type="InterPro" id="IPR038973">
    <property type="entry name" value="MutL/Mlh/Pms-like"/>
</dbReference>
<evidence type="ECO:0000313" key="5">
    <source>
        <dbReference type="EMBL" id="KAK4509202.1"/>
    </source>
</evidence>
<dbReference type="GO" id="GO:0005524">
    <property type="term" value="F:ATP binding"/>
    <property type="evidence" value="ECO:0007669"/>
    <property type="project" value="InterPro"/>
</dbReference>
<dbReference type="GO" id="GO:0061630">
    <property type="term" value="F:ubiquitin protein ligase activity"/>
    <property type="evidence" value="ECO:0007669"/>
    <property type="project" value="UniProtKB-EC"/>
</dbReference>
<comment type="similarity">
    <text evidence="1">Belongs to the DNA mismatch repair MutL/HexB family.</text>
</comment>
<feature type="compositionally biased region" description="Low complexity" evidence="3">
    <location>
        <begin position="500"/>
        <end position="516"/>
    </location>
</feature>
<evidence type="ECO:0000256" key="1">
    <source>
        <dbReference type="ARBA" id="ARBA00006082"/>
    </source>
</evidence>
<comment type="caution">
    <text evidence="5">The sequence shown here is derived from an EMBL/GenBank/DDBJ whole genome shotgun (WGS) entry which is preliminary data.</text>
</comment>
<dbReference type="GeneID" id="89951238"/>
<feature type="region of interest" description="Disordered" evidence="3">
    <location>
        <begin position="600"/>
        <end position="628"/>
    </location>
</feature>
<dbReference type="Pfam" id="PF13589">
    <property type="entry name" value="HATPase_c_3"/>
    <property type="match status" value="1"/>
</dbReference>
<sequence length="937" mass="104405">MAIKVLDKNTIQHLHSGQVIVDIEAIVKELIENSLDAHATSIELVFINNGLESIQVKDDGDGIEENDRLYVAKRHYTSKLATFDDLETLTSYGFRGEALNSICAVADHVIIMTKTKTEAIGKQYDLDKEGAILNEKPINTISKSGTVVTLYKPFYNLPVRRQLAQKNTTQNNKKCQELLIKYALAHPSVRFSLHLARDTVGYSSNNANNSWVKPVTASINQTLAVIYGSQLANMVERFVETDESHPALTIDMIVPKQNSDPSVIYKGGDRVFIYVNQRPINYVKSELKELVTWIRDKYREAIGLSENNKKNPFIYMDIQLQPEEYDVNIEPNKTTIYFHNKQLICGLVKRMLNKAYPSTLDALFNKQAQSEINDKSDTIDLDQQEEPLFVTQPSSITETNVPPPPIQVADPPQRLSASPSANIDHSWSFSMLSDDEEEEPLEVTLSTEKAKSDKPTLINTTPMANWQIDTASSVIEPTTAPYKAADNTPKLMQSIPENDTSTSARSSSARPSRAAPVPKTIPTFVTPQKRAVSSGDDLSANCANKRISLPYITRQRDAPGSLEPSDIVVDLIAPSSRLSTTLPSSAQTPAKTVSVERLTPKPTFVSPSTGRSTTTKQQRLIPSTAQPTQNKAIRQLGLPEAFKRKAHIKNTPASTTVVSPSTSITSTLNQSLVIQCDIGEIKANYPNFKKQHDRTHLLSIADYLATHYEIPDIDTNAKLVSTTPTNNGLSFYSRGGIFELGVVKLRALGVNAIYNQLLKNHKVICKRKLNRPVQIQFRPDDSLCAALIGLDTKEVVVDDDLHGNKEIAYYEITDECIVNNGFNVRWRKDPSSHNLIFQFTGIYSLESAYGPSDFREILSLLDGSRPFVRPAKICAHLWSVAEEMYEQDKSPIELQVELQQLKWTRDTTSEDSNWELGLSESGHLLACRLSNATTFQP</sequence>
<feature type="domain" description="DNA mismatch repair protein S5" evidence="4">
    <location>
        <begin position="223"/>
        <end position="357"/>
    </location>
</feature>
<dbReference type="GO" id="GO:0140664">
    <property type="term" value="F:ATP-dependent DNA damage sensor activity"/>
    <property type="evidence" value="ECO:0007669"/>
    <property type="project" value="InterPro"/>
</dbReference>
<keyword evidence="6" id="KW-1185">Reference proteome</keyword>
<dbReference type="CDD" id="cd16926">
    <property type="entry name" value="HATPase_MutL-MLH-PMS-like"/>
    <property type="match status" value="1"/>
</dbReference>
<dbReference type="InterPro" id="IPR020568">
    <property type="entry name" value="Ribosomal_Su5_D2-typ_SF"/>
</dbReference>
<evidence type="ECO:0000256" key="2">
    <source>
        <dbReference type="ARBA" id="ARBA00022763"/>
    </source>
</evidence>
<dbReference type="PANTHER" id="PTHR10073">
    <property type="entry name" value="DNA MISMATCH REPAIR PROTEIN MLH, PMS, MUTL"/>
    <property type="match status" value="1"/>
</dbReference>
<dbReference type="InterPro" id="IPR014721">
    <property type="entry name" value="Ribsml_uS5_D2-typ_fold_subgr"/>
</dbReference>
<keyword evidence="5" id="KW-0012">Acyltransferase</keyword>
<dbReference type="InterPro" id="IPR013507">
    <property type="entry name" value="DNA_mismatch_S5_2-like"/>
</dbReference>
<dbReference type="Gene3D" id="3.30.565.10">
    <property type="entry name" value="Histidine kinase-like ATPase, C-terminal domain"/>
    <property type="match status" value="1"/>
</dbReference>
<dbReference type="AlphaFoldDB" id="A0AAN7D2Y9"/>
<dbReference type="RefSeq" id="XP_064675868.1">
    <property type="nucleotide sequence ID" value="XM_064826811.1"/>
</dbReference>